<keyword evidence="1" id="KW-0802">TPR repeat</keyword>
<protein>
    <submittedName>
        <fullName evidence="5">Tetratricopeptide TPR_2 repeat protein</fullName>
    </submittedName>
</protein>
<dbReference type="EMBL" id="CP000927">
    <property type="protein sequence ID" value="ABZ71623.1"/>
    <property type="molecule type" value="Genomic_DNA"/>
</dbReference>
<keyword evidence="3" id="KW-0812">Transmembrane</keyword>
<reference evidence="5" key="1">
    <citation type="submission" date="2008-01" db="EMBL/GenBank/DDBJ databases">
        <title>Complete sequence of chromosome of Caulobacter sp. K31.</title>
        <authorList>
            <consortium name="US DOE Joint Genome Institute"/>
            <person name="Copeland A."/>
            <person name="Lucas S."/>
            <person name="Lapidus A."/>
            <person name="Barry K."/>
            <person name="Glavina del Rio T."/>
            <person name="Dalin E."/>
            <person name="Tice H."/>
            <person name="Pitluck S."/>
            <person name="Bruce D."/>
            <person name="Goodwin L."/>
            <person name="Thompson L.S."/>
            <person name="Brettin T."/>
            <person name="Detter J.C."/>
            <person name="Han C."/>
            <person name="Schmutz J."/>
            <person name="Larimer F."/>
            <person name="Land M."/>
            <person name="Hauser L."/>
            <person name="Kyrpides N."/>
            <person name="Kim E."/>
            <person name="Stephens C."/>
            <person name="Richardson P."/>
        </authorList>
    </citation>
    <scope>NUCLEOTIDE SEQUENCE [LARGE SCALE GENOMIC DNA]</scope>
    <source>
        <strain evidence="5">K31</strain>
    </source>
</reference>
<gene>
    <name evidence="5" type="ordered locus">Caul_2496</name>
</gene>
<keyword evidence="3" id="KW-0472">Membrane</keyword>
<feature type="domain" description="Ancillary SecYEG translocon subunit/Cell division coordinator CpoB TPR" evidence="4">
    <location>
        <begin position="27"/>
        <end position="196"/>
    </location>
</feature>
<dbReference type="InterPro" id="IPR011990">
    <property type="entry name" value="TPR-like_helical_dom_sf"/>
</dbReference>
<dbReference type="HOGENOM" id="CLU_073302_1_1_5"/>
<dbReference type="SUPFAM" id="SSF48452">
    <property type="entry name" value="TPR-like"/>
    <property type="match status" value="1"/>
</dbReference>
<dbReference type="AlphaFoldDB" id="B0SWJ5"/>
<keyword evidence="3" id="KW-1133">Transmembrane helix</keyword>
<dbReference type="OrthoDB" id="7173339at2"/>
<evidence type="ECO:0000256" key="3">
    <source>
        <dbReference type="SAM" id="Phobius"/>
    </source>
</evidence>
<dbReference type="InterPro" id="IPR018704">
    <property type="entry name" value="SecYEG/CpoB_TPR"/>
</dbReference>
<dbReference type="STRING" id="366602.Caul_2496"/>
<dbReference type="Pfam" id="PF09976">
    <property type="entry name" value="TPR_21"/>
    <property type="match status" value="1"/>
</dbReference>
<dbReference type="eggNOG" id="COG4649">
    <property type="taxonomic scope" value="Bacteria"/>
</dbReference>
<feature type="repeat" description="TPR" evidence="1">
    <location>
        <begin position="92"/>
        <end position="125"/>
    </location>
</feature>
<dbReference type="Gene3D" id="1.25.40.10">
    <property type="entry name" value="Tetratricopeptide repeat domain"/>
    <property type="match status" value="1"/>
</dbReference>
<dbReference type="KEGG" id="cak:Caul_2496"/>
<proteinExistence type="predicted"/>
<sequence precursor="true">MVDVFDEVEEQLRSDRYKSLALKSLPWVGALAAVAILGTAGWAGWSSYQQNQTNKASEAYQAALVSAGKIGPAGSFPAFEAISKDGPPAYKTLALLQMGAIRLEADKTADAVAYFDQAAKLAPNPVLGDLARLNSALALLDTAPYKDVEARLTPLMGEKSPYRVQAKEALAFAKLRAGDLAGARGDFSVLSTALDNSSEEVRQRAQGAIAMIDSGSAKDLPAVVKAAITLPPAAALAPPPGPQAAPAPNTAPAQ</sequence>
<evidence type="ECO:0000256" key="2">
    <source>
        <dbReference type="SAM" id="MobiDB-lite"/>
    </source>
</evidence>
<name>B0SWJ5_CAUSK</name>
<evidence type="ECO:0000256" key="1">
    <source>
        <dbReference type="PROSITE-ProRule" id="PRU00339"/>
    </source>
</evidence>
<organism evidence="5">
    <name type="scientific">Caulobacter sp. (strain K31)</name>
    <dbReference type="NCBI Taxonomy" id="366602"/>
    <lineage>
        <taxon>Bacteria</taxon>
        <taxon>Pseudomonadati</taxon>
        <taxon>Pseudomonadota</taxon>
        <taxon>Alphaproteobacteria</taxon>
        <taxon>Caulobacterales</taxon>
        <taxon>Caulobacteraceae</taxon>
        <taxon>Caulobacter</taxon>
    </lineage>
</organism>
<accession>B0SWJ5</accession>
<dbReference type="PROSITE" id="PS50005">
    <property type="entry name" value="TPR"/>
    <property type="match status" value="1"/>
</dbReference>
<dbReference type="InterPro" id="IPR019734">
    <property type="entry name" value="TPR_rpt"/>
</dbReference>
<feature type="transmembrane region" description="Helical" evidence="3">
    <location>
        <begin position="25"/>
        <end position="45"/>
    </location>
</feature>
<feature type="region of interest" description="Disordered" evidence="2">
    <location>
        <begin position="234"/>
        <end position="254"/>
    </location>
</feature>
<evidence type="ECO:0000259" key="4">
    <source>
        <dbReference type="Pfam" id="PF09976"/>
    </source>
</evidence>
<evidence type="ECO:0000313" key="5">
    <source>
        <dbReference type="EMBL" id="ABZ71623.1"/>
    </source>
</evidence>